<comment type="caution">
    <text evidence="2">The sequence shown here is derived from an EMBL/GenBank/DDBJ whole genome shotgun (WGS) entry which is preliminary data.</text>
</comment>
<dbReference type="AlphaFoldDB" id="A0A232F1J2"/>
<name>A0A232F1J2_9HYME</name>
<evidence type="ECO:0000313" key="3">
    <source>
        <dbReference type="Proteomes" id="UP000215335"/>
    </source>
</evidence>
<dbReference type="Proteomes" id="UP000215335">
    <property type="component" value="Unassembled WGS sequence"/>
</dbReference>
<keyword evidence="3" id="KW-1185">Reference proteome</keyword>
<feature type="chain" id="PRO_5013302833" evidence="1">
    <location>
        <begin position="26"/>
        <end position="68"/>
    </location>
</feature>
<gene>
    <name evidence="2" type="ORF">TSAR_013166</name>
</gene>
<evidence type="ECO:0000256" key="1">
    <source>
        <dbReference type="SAM" id="SignalP"/>
    </source>
</evidence>
<protein>
    <submittedName>
        <fullName evidence="2">Uncharacterized protein</fullName>
    </submittedName>
</protein>
<evidence type="ECO:0000313" key="2">
    <source>
        <dbReference type="EMBL" id="OXU24288.1"/>
    </source>
</evidence>
<organism evidence="2 3">
    <name type="scientific">Trichomalopsis sarcophagae</name>
    <dbReference type="NCBI Taxonomy" id="543379"/>
    <lineage>
        <taxon>Eukaryota</taxon>
        <taxon>Metazoa</taxon>
        <taxon>Ecdysozoa</taxon>
        <taxon>Arthropoda</taxon>
        <taxon>Hexapoda</taxon>
        <taxon>Insecta</taxon>
        <taxon>Pterygota</taxon>
        <taxon>Neoptera</taxon>
        <taxon>Endopterygota</taxon>
        <taxon>Hymenoptera</taxon>
        <taxon>Apocrita</taxon>
        <taxon>Proctotrupomorpha</taxon>
        <taxon>Chalcidoidea</taxon>
        <taxon>Pteromalidae</taxon>
        <taxon>Pteromalinae</taxon>
        <taxon>Trichomalopsis</taxon>
    </lineage>
</organism>
<sequence>MKRLFLILVVVAVSIPLFSKSYTEAQLVEDLGKIVEAVPIIGPKLVPIVANLAKDRSKTLNAVLPTVL</sequence>
<keyword evidence="1" id="KW-0732">Signal</keyword>
<proteinExistence type="predicted"/>
<feature type="signal peptide" evidence="1">
    <location>
        <begin position="1"/>
        <end position="25"/>
    </location>
</feature>
<dbReference type="EMBL" id="NNAY01001347">
    <property type="protein sequence ID" value="OXU24288.1"/>
    <property type="molecule type" value="Genomic_DNA"/>
</dbReference>
<accession>A0A232F1J2</accession>
<reference evidence="2 3" key="1">
    <citation type="journal article" date="2017" name="Curr. Biol.">
        <title>The Evolution of Venom by Co-option of Single-Copy Genes.</title>
        <authorList>
            <person name="Martinson E.O."/>
            <person name="Mrinalini"/>
            <person name="Kelkar Y.D."/>
            <person name="Chang C.H."/>
            <person name="Werren J.H."/>
        </authorList>
    </citation>
    <scope>NUCLEOTIDE SEQUENCE [LARGE SCALE GENOMIC DNA]</scope>
    <source>
        <strain evidence="2 3">Alberta</strain>
        <tissue evidence="2">Whole body</tissue>
    </source>
</reference>